<dbReference type="PIRSF" id="PIRSF009120">
    <property type="entry name" value="UCP009120_prtse"/>
    <property type="match status" value="1"/>
</dbReference>
<dbReference type="Proteomes" id="UP001595799">
    <property type="component" value="Unassembled WGS sequence"/>
</dbReference>
<dbReference type="InterPro" id="IPR029055">
    <property type="entry name" value="Ntn_hydrolases_N"/>
</dbReference>
<comment type="caution">
    <text evidence="1">The sequence shown here is derived from an EMBL/GenBank/DDBJ whole genome shotgun (WGS) entry which is preliminary data.</text>
</comment>
<reference evidence="2" key="1">
    <citation type="journal article" date="2019" name="Int. J. Syst. Evol. Microbiol.">
        <title>The Global Catalogue of Microorganisms (GCM) 10K type strain sequencing project: providing services to taxonomists for standard genome sequencing and annotation.</title>
        <authorList>
            <consortium name="The Broad Institute Genomics Platform"/>
            <consortium name="The Broad Institute Genome Sequencing Center for Infectious Disease"/>
            <person name="Wu L."/>
            <person name="Ma J."/>
        </authorList>
    </citation>
    <scope>NUCLEOTIDE SEQUENCE [LARGE SCALE GENOMIC DNA]</scope>
    <source>
        <strain evidence="2">CECT 8472</strain>
    </source>
</reference>
<dbReference type="InterPro" id="IPR016545">
    <property type="entry name" value="UCP009120_prtse"/>
</dbReference>
<organism evidence="1 2">
    <name type="scientific">Fodinicurvata halophila</name>
    <dbReference type="NCBI Taxonomy" id="1419723"/>
    <lineage>
        <taxon>Bacteria</taxon>
        <taxon>Pseudomonadati</taxon>
        <taxon>Pseudomonadota</taxon>
        <taxon>Alphaproteobacteria</taxon>
        <taxon>Rhodospirillales</taxon>
        <taxon>Rhodovibrionaceae</taxon>
        <taxon>Fodinicurvata</taxon>
    </lineage>
</organism>
<name>A0ABV8UPJ7_9PROT</name>
<dbReference type="SUPFAM" id="SSF56235">
    <property type="entry name" value="N-terminal nucleophile aminohydrolases (Ntn hydrolases)"/>
    <property type="match status" value="1"/>
</dbReference>
<dbReference type="RefSeq" id="WP_382423511.1">
    <property type="nucleotide sequence ID" value="NZ_JBHSCW010000011.1"/>
</dbReference>
<accession>A0ABV8UPJ7</accession>
<dbReference type="Gene3D" id="3.60.20.10">
    <property type="entry name" value="Glutamine Phosphoribosylpyrophosphate, subunit 1, domain 1"/>
    <property type="match status" value="1"/>
</dbReference>
<gene>
    <name evidence="1" type="ORF">ACFOW6_16415</name>
</gene>
<dbReference type="EMBL" id="JBHSCW010000011">
    <property type="protein sequence ID" value="MFC4353135.1"/>
    <property type="molecule type" value="Genomic_DNA"/>
</dbReference>
<evidence type="ECO:0000313" key="1">
    <source>
        <dbReference type="EMBL" id="MFC4353135.1"/>
    </source>
</evidence>
<sequence length="255" mass="28558">MTYCLGIRVAEGLVCLADGRVTSGNLVTNARKATLHGPQDHSIVVMTSGLRSLREKQLSYFDRYQQQQAPQGFASMLDAVIAYGKCLREVEAEDRSFLERSDLNFNLHSIVGGCLPGDRIPTLYLVYPEGNWIEVDNRTPYLSIGSIAYGKPILDRALTYETTLANALKLAYLSFDSTRYSSADVGYPVDMLTYSGEEACWRHAQYDYDQLSEQRQWWNREITALAARMPHGPWVEGLLADQSKARLALVGEDSS</sequence>
<proteinExistence type="predicted"/>
<keyword evidence="2" id="KW-1185">Reference proteome</keyword>
<evidence type="ECO:0000313" key="2">
    <source>
        <dbReference type="Proteomes" id="UP001595799"/>
    </source>
</evidence>
<protein>
    <submittedName>
        <fullName evidence="1">Peptidase</fullName>
    </submittedName>
</protein>